<evidence type="ECO:0000313" key="2">
    <source>
        <dbReference type="Proteomes" id="UP000235346"/>
    </source>
</evidence>
<gene>
    <name evidence="1" type="ORF">C1H66_09795</name>
</gene>
<evidence type="ECO:0000313" key="1">
    <source>
        <dbReference type="EMBL" id="PMR69727.1"/>
    </source>
</evidence>
<dbReference type="EMBL" id="PNRE01000043">
    <property type="protein sequence ID" value="PMR69727.1"/>
    <property type="molecule type" value="Genomic_DNA"/>
</dbReference>
<dbReference type="Proteomes" id="UP000235346">
    <property type="component" value="Unassembled WGS sequence"/>
</dbReference>
<accession>A0A2N7TNF7</accession>
<dbReference type="AlphaFoldDB" id="A0A2N7TNF7"/>
<dbReference type="OrthoDB" id="6159568at2"/>
<proteinExistence type="predicted"/>
<keyword evidence="2" id="KW-1185">Reference proteome</keyword>
<sequence length="151" mass="16399">MTSPVHPIDPTSPSAGKERISDYLEGQRALLELKCCAPRALSVLIHDLSQPMSRSLEQALARSLAAGEIPGFRPTDTLMPPMMERFGLPPAALAKDPAIHALRTTCNTCARVGTCWLAMRHRASREECLGFCPNAEAFERRMPPAASDESG</sequence>
<organism evidence="1 2">
    <name type="scientific">Halomonas heilongjiangensis</name>
    <dbReference type="NCBI Taxonomy" id="1387883"/>
    <lineage>
        <taxon>Bacteria</taxon>
        <taxon>Pseudomonadati</taxon>
        <taxon>Pseudomonadota</taxon>
        <taxon>Gammaproteobacteria</taxon>
        <taxon>Oceanospirillales</taxon>
        <taxon>Halomonadaceae</taxon>
        <taxon>Halomonas</taxon>
    </lineage>
</organism>
<reference evidence="1 2" key="1">
    <citation type="submission" date="2018-01" db="EMBL/GenBank/DDBJ databases">
        <title>Halomonas endophytica sp. nov., isolated from storage liquid in the stems of Populus euphratica.</title>
        <authorList>
            <person name="Chen C."/>
        </authorList>
    </citation>
    <scope>NUCLEOTIDE SEQUENCE [LARGE SCALE GENOMIC DNA]</scope>
    <source>
        <strain evidence="1 2">DSM 26881</strain>
    </source>
</reference>
<dbReference type="RefSeq" id="WP_102627705.1">
    <property type="nucleotide sequence ID" value="NZ_PDOH01000014.1"/>
</dbReference>
<protein>
    <submittedName>
        <fullName evidence="1">Uncharacterized protein</fullName>
    </submittedName>
</protein>
<comment type="caution">
    <text evidence="1">The sequence shown here is derived from an EMBL/GenBank/DDBJ whole genome shotgun (WGS) entry which is preliminary data.</text>
</comment>
<name>A0A2N7TNF7_9GAMM</name>